<dbReference type="EMBL" id="JABBXD010000010">
    <property type="protein sequence ID" value="MBD3587055.1"/>
    <property type="molecule type" value="Genomic_DNA"/>
</dbReference>
<evidence type="ECO:0000256" key="4">
    <source>
        <dbReference type="ARBA" id="ARBA00012568"/>
    </source>
</evidence>
<evidence type="ECO:0000256" key="9">
    <source>
        <dbReference type="ARBA" id="ARBA00022801"/>
    </source>
</evidence>
<comment type="catalytic activity">
    <reaction evidence="1 11 12">
        <text>Release of N-terminal proline from a peptide.</text>
        <dbReference type="EC" id="3.4.11.5"/>
    </reaction>
</comment>
<evidence type="ECO:0000256" key="3">
    <source>
        <dbReference type="ARBA" id="ARBA00010088"/>
    </source>
</evidence>
<protein>
    <recommendedName>
        <fullName evidence="5 11">Proline iminopeptidase</fullName>
        <shortName evidence="11">PIP</shortName>
        <ecNumber evidence="4 11">3.4.11.5</ecNumber>
    </recommendedName>
    <alternativeName>
        <fullName evidence="10 11">Prolyl aminopeptidase</fullName>
    </alternativeName>
</protein>
<comment type="caution">
    <text evidence="14">The sequence shown here is derived from an EMBL/GenBank/DDBJ whole genome shotgun (WGS) entry which is preliminary data.</text>
</comment>
<evidence type="ECO:0000256" key="6">
    <source>
        <dbReference type="ARBA" id="ARBA00022438"/>
    </source>
</evidence>
<evidence type="ECO:0000313" key="15">
    <source>
        <dbReference type="Proteomes" id="UP000624419"/>
    </source>
</evidence>
<dbReference type="PIRSF" id="PIRSF006431">
    <property type="entry name" value="Pept_S33"/>
    <property type="match status" value="1"/>
</dbReference>
<keyword evidence="9 11" id="KW-0378">Hydrolase</keyword>
<evidence type="ECO:0000256" key="5">
    <source>
        <dbReference type="ARBA" id="ARBA00021843"/>
    </source>
</evidence>
<keyword evidence="8 11" id="KW-0645">Protease</keyword>
<dbReference type="InterPro" id="IPR002410">
    <property type="entry name" value="Peptidase_S33"/>
</dbReference>
<comment type="subcellular location">
    <subcellularLocation>
        <location evidence="2 11">Cytoplasm</location>
    </subcellularLocation>
</comment>
<dbReference type="NCBIfam" id="TIGR01249">
    <property type="entry name" value="pro_imino_pep_1"/>
    <property type="match status" value="1"/>
</dbReference>
<accession>A0ABR8LP04</accession>
<dbReference type="PANTHER" id="PTHR43722">
    <property type="entry name" value="PROLINE IMINOPEPTIDASE"/>
    <property type="match status" value="1"/>
</dbReference>
<evidence type="ECO:0000256" key="7">
    <source>
        <dbReference type="ARBA" id="ARBA00022490"/>
    </source>
</evidence>
<evidence type="ECO:0000256" key="11">
    <source>
        <dbReference type="PIRNR" id="PIRNR006431"/>
    </source>
</evidence>
<dbReference type="GO" id="GO:0004177">
    <property type="term" value="F:aminopeptidase activity"/>
    <property type="evidence" value="ECO:0007669"/>
    <property type="project" value="UniProtKB-KW"/>
</dbReference>
<evidence type="ECO:0000256" key="8">
    <source>
        <dbReference type="ARBA" id="ARBA00022670"/>
    </source>
</evidence>
<organism evidence="14 15">
    <name type="scientific">Salinimonas profundi</name>
    <dbReference type="NCBI Taxonomy" id="2729140"/>
    <lineage>
        <taxon>Bacteria</taxon>
        <taxon>Pseudomonadati</taxon>
        <taxon>Pseudomonadota</taxon>
        <taxon>Gammaproteobacteria</taxon>
        <taxon>Alteromonadales</taxon>
        <taxon>Alteromonadaceae</taxon>
        <taxon>Alteromonas/Salinimonas group</taxon>
        <taxon>Salinimonas</taxon>
    </lineage>
</organism>
<dbReference type="InterPro" id="IPR029058">
    <property type="entry name" value="AB_hydrolase_fold"/>
</dbReference>
<proteinExistence type="inferred from homology"/>
<reference evidence="14 15" key="1">
    <citation type="submission" date="2020-04" db="EMBL/GenBank/DDBJ databases">
        <title>Salinimonas sp. HHU 13199.</title>
        <authorList>
            <person name="Cui X."/>
            <person name="Zhang D."/>
        </authorList>
    </citation>
    <scope>NUCLEOTIDE SEQUENCE [LARGE SCALE GENOMIC DNA]</scope>
    <source>
        <strain evidence="14 15">HHU 13199</strain>
    </source>
</reference>
<gene>
    <name evidence="14" type="primary">pip</name>
    <name evidence="14" type="ORF">HHX48_15015</name>
</gene>
<dbReference type="EC" id="3.4.11.5" evidence="4 11"/>
<dbReference type="InterPro" id="IPR005944">
    <property type="entry name" value="Pro_iminopeptidase"/>
</dbReference>
<evidence type="ECO:0000259" key="13">
    <source>
        <dbReference type="Pfam" id="PF00561"/>
    </source>
</evidence>
<dbReference type="RefSeq" id="WP_191026255.1">
    <property type="nucleotide sequence ID" value="NZ_JABBXD010000010.1"/>
</dbReference>
<dbReference type="PRINTS" id="PR00793">
    <property type="entry name" value="PROAMNOPTASE"/>
</dbReference>
<dbReference type="PANTHER" id="PTHR43722:SF1">
    <property type="entry name" value="PROLINE IMINOPEPTIDASE"/>
    <property type="match status" value="1"/>
</dbReference>
<keyword evidence="7 11" id="KW-0963">Cytoplasm</keyword>
<dbReference type="SUPFAM" id="SSF53474">
    <property type="entry name" value="alpha/beta-Hydrolases"/>
    <property type="match status" value="1"/>
</dbReference>
<keyword evidence="6 11" id="KW-0031">Aminopeptidase</keyword>
<dbReference type="Proteomes" id="UP000624419">
    <property type="component" value="Unassembled WGS sequence"/>
</dbReference>
<comment type="similarity">
    <text evidence="3 11 12">Belongs to the peptidase S33 family.</text>
</comment>
<name>A0ABR8LP04_9ALTE</name>
<dbReference type="Pfam" id="PF00561">
    <property type="entry name" value="Abhydrolase_1"/>
    <property type="match status" value="1"/>
</dbReference>
<evidence type="ECO:0000256" key="12">
    <source>
        <dbReference type="RuleBase" id="RU003421"/>
    </source>
</evidence>
<evidence type="ECO:0000256" key="2">
    <source>
        <dbReference type="ARBA" id="ARBA00004496"/>
    </source>
</evidence>
<feature type="domain" description="AB hydrolase-1" evidence="13">
    <location>
        <begin position="36"/>
        <end position="300"/>
    </location>
</feature>
<sequence length="324" mass="36561">MKRLYPDIGSYTSGYVKTADDCELYYEQSGNPDGIPVLYLHGGPGAGLSPNYRRFFDANRYHIIAFEQRGCGRSRPFGSLKGNTTQNTLNDIEILRKKLNIERWVLFGGSWGATLALLAAIKNPQSILGIIVRGVFLGREADRKWYLEPCGGGAQLYPEHYEVFVEGIDEPLTVETICQRYQQQFDDENEAIRLAALKRWYIWEERLSRLYLPPGTGDFTTHYPLSLVTCLAKLECHYLLNRCFIEENYILDNIHKIAHIPGAIVHGRYDVICKTEAAWQLHKAWSQSDLHIVSGAGHSTSEGGIALKLCSATRDMSRALQGTL</sequence>
<evidence type="ECO:0000313" key="14">
    <source>
        <dbReference type="EMBL" id="MBD3587055.1"/>
    </source>
</evidence>
<dbReference type="Gene3D" id="3.40.50.1820">
    <property type="entry name" value="alpha/beta hydrolase"/>
    <property type="match status" value="1"/>
</dbReference>
<evidence type="ECO:0000256" key="1">
    <source>
        <dbReference type="ARBA" id="ARBA00001585"/>
    </source>
</evidence>
<keyword evidence="15" id="KW-1185">Reference proteome</keyword>
<dbReference type="InterPro" id="IPR000073">
    <property type="entry name" value="AB_hydrolase_1"/>
</dbReference>
<evidence type="ECO:0000256" key="10">
    <source>
        <dbReference type="ARBA" id="ARBA00029605"/>
    </source>
</evidence>